<dbReference type="SUPFAM" id="SSF159941">
    <property type="entry name" value="MM3350-like"/>
    <property type="match status" value="1"/>
</dbReference>
<keyword evidence="3" id="KW-1185">Reference proteome</keyword>
<protein>
    <submittedName>
        <fullName evidence="2">Plasmid pRiA4b ORF-3-like protein</fullName>
    </submittedName>
</protein>
<gene>
    <name evidence="2" type="ORF">Clopa_3867</name>
</gene>
<sequence length="403" mass="48233">MKKFNLNEQMNNFLRDFDKFTEYLSEREVTIGKKTGFISPKFLFEMNSLISIKQEGITTKSAELSYPLLHLFCNLAKSSRLFIEDAGKAGKIILKPTERIDNFKDLNITEKYISILEVLWMDCDFEKLQYQTYDYLDAHRAAEVLSVISQQKPDEIFYLDKFMRYNSSSIILYFYYFGILDYKEYEKAESKEKGRFFEPDEIVINPLGLKIIKILNKKRNLELWNIPYRRECGEWKFDFEEEFKLPFVNLFEKDILSNTLIRNLNKFTDGTYTFKISLDRSTWAKIKLSSQHTLEDLHNSIQEVFDFDNDHMYSFFMDGKAWSNNKFTCPYEEMGPYVDEVKIGELDLYKKQDFLYLFDYGDEWRFNVKVFDIDEEDKITLLKPQIIESKGKVEQYPDFDDEW</sequence>
<dbReference type="InterPro" id="IPR012912">
    <property type="entry name" value="Plasmid_pRiA4b_Orf3-like"/>
</dbReference>
<dbReference type="RefSeq" id="WP_015616896.1">
    <property type="nucleotide sequence ID" value="NC_021182.1"/>
</dbReference>
<dbReference type="EMBL" id="CP003261">
    <property type="protein sequence ID" value="AGK98621.1"/>
    <property type="molecule type" value="Genomic_DNA"/>
</dbReference>
<dbReference type="PATRIC" id="fig|86416.3.peg.3863"/>
<dbReference type="HOGENOM" id="CLU_053857_0_0_9"/>
<evidence type="ECO:0000259" key="1">
    <source>
        <dbReference type="Pfam" id="PF07929"/>
    </source>
</evidence>
<dbReference type="InterPro" id="IPR024047">
    <property type="entry name" value="MM3350-like_sf"/>
</dbReference>
<dbReference type="PANTHER" id="PTHR41878">
    <property type="entry name" value="LEXA REPRESSOR-RELATED"/>
    <property type="match status" value="1"/>
</dbReference>
<dbReference type="eggNOG" id="ENOG502Z8XI">
    <property type="taxonomic scope" value="Bacteria"/>
</dbReference>
<evidence type="ECO:0000313" key="2">
    <source>
        <dbReference type="EMBL" id="AGK98621.1"/>
    </source>
</evidence>
<dbReference type="KEGG" id="cpas:Clopa_3867"/>
<dbReference type="PANTHER" id="PTHR41878:SF1">
    <property type="entry name" value="TNPR PROTEIN"/>
    <property type="match status" value="1"/>
</dbReference>
<dbReference type="AlphaFoldDB" id="R4KA98"/>
<reference evidence="2 3" key="1">
    <citation type="submission" date="2012-01" db="EMBL/GenBank/DDBJ databases">
        <title>Complete sequence of chromosome of Clostridium pasteurianum BC1.</title>
        <authorList>
            <consortium name="US DOE Joint Genome Institute"/>
            <person name="Lucas S."/>
            <person name="Han J."/>
            <person name="Lapidus A."/>
            <person name="Cheng J.-F."/>
            <person name="Goodwin L."/>
            <person name="Pitluck S."/>
            <person name="Peters L."/>
            <person name="Mikhailova N."/>
            <person name="Teshima H."/>
            <person name="Detter J.C."/>
            <person name="Han C."/>
            <person name="Tapia R."/>
            <person name="Land M."/>
            <person name="Hauser L."/>
            <person name="Kyrpides N."/>
            <person name="Ivanova N."/>
            <person name="Pagani I."/>
            <person name="Dunn J."/>
            <person name="Taghavi S."/>
            <person name="Francis A."/>
            <person name="van der Lelie D."/>
            <person name="Woyke T."/>
        </authorList>
    </citation>
    <scope>NUCLEOTIDE SEQUENCE [LARGE SCALE GENOMIC DNA]</scope>
    <source>
        <strain evidence="2 3">BC1</strain>
    </source>
</reference>
<dbReference type="Proteomes" id="UP000013523">
    <property type="component" value="Chromosome"/>
</dbReference>
<feature type="domain" description="Plasmid pRiA4b Orf3-like" evidence="1">
    <location>
        <begin position="272"/>
        <end position="392"/>
    </location>
</feature>
<dbReference type="Pfam" id="PF07929">
    <property type="entry name" value="PRiA4_ORF3"/>
    <property type="match status" value="1"/>
</dbReference>
<accession>R4KA98</accession>
<proteinExistence type="predicted"/>
<dbReference type="Gene3D" id="3.10.290.30">
    <property type="entry name" value="MM3350-like"/>
    <property type="match status" value="1"/>
</dbReference>
<dbReference type="STRING" id="86416.Clopa_3867"/>
<organism evidence="2 3">
    <name type="scientific">Clostridium pasteurianum BC1</name>
    <dbReference type="NCBI Taxonomy" id="86416"/>
    <lineage>
        <taxon>Bacteria</taxon>
        <taxon>Bacillati</taxon>
        <taxon>Bacillota</taxon>
        <taxon>Clostridia</taxon>
        <taxon>Eubacteriales</taxon>
        <taxon>Clostridiaceae</taxon>
        <taxon>Clostridium</taxon>
    </lineage>
</organism>
<name>R4KA98_CLOPA</name>
<evidence type="ECO:0000313" key="3">
    <source>
        <dbReference type="Proteomes" id="UP000013523"/>
    </source>
</evidence>